<proteinExistence type="predicted"/>
<evidence type="ECO:0000313" key="1">
    <source>
        <dbReference type="EMBL" id="AKR16046.1"/>
    </source>
</evidence>
<dbReference type="GeneID" id="26644955"/>
<reference evidence="2" key="1">
    <citation type="submission" date="2015-05" db="EMBL/GenBank/DDBJ databases">
        <authorList>
            <person name="Liu X."/>
            <person name="Tong Y."/>
            <person name="Huang Y."/>
            <person name="An X."/>
            <person name="Mi Z."/>
            <person name="Zhang Z."/>
        </authorList>
    </citation>
    <scope>NUCLEOTIDE SEQUENCE [LARGE SCALE GENOMIC DNA]</scope>
</reference>
<dbReference type="KEGG" id="vg:26644955"/>
<sequence>MNGANVTAGTFNIHARTDGGNKVYITAYKSGLQNTSLTLDSQLQQVTVEQGTFRVAGNTVLAGATATTLNVTGALTAQTVTPANWTNHDVRYMTGIPTNMQGNSLSAAVVTEKNDVLSVNGNLIDGPYGDNTYVGQVVNYRRTSNASNSITQFFLDGTAFHIRTGSGSPGAWSWTGGGANGWRKVYDESHKPTPAEIGALKNTTDTMNGELGVLVMFL</sequence>
<organism evidence="1 2">
    <name type="scientific">Citrobacter phage IME-CF2</name>
    <dbReference type="NCBI Taxonomy" id="1673887"/>
    <lineage>
        <taxon>Viruses</taxon>
        <taxon>Duplodnaviria</taxon>
        <taxon>Heunggongvirae</taxon>
        <taxon>Uroviricota</taxon>
        <taxon>Caudoviricetes</taxon>
        <taxon>Pantevenvirales</taxon>
        <taxon>Straboviridae</taxon>
        <taxon>Pseudotevenvirus</taxon>
        <taxon>Pseudotevenvirus imecf2</taxon>
    </lineage>
</organism>
<evidence type="ECO:0000313" key="2">
    <source>
        <dbReference type="Proteomes" id="UP000204614"/>
    </source>
</evidence>
<accession>A0A0K0QSE1</accession>
<dbReference type="EMBL" id="KR869820">
    <property type="protein sequence ID" value="AKR16046.1"/>
    <property type="molecule type" value="Genomic_DNA"/>
</dbReference>
<dbReference type="Proteomes" id="UP000204614">
    <property type="component" value="Segment"/>
</dbReference>
<dbReference type="RefSeq" id="YP_009218738.1">
    <property type="nucleotide sequence ID" value="NC_029013.1"/>
</dbReference>
<protein>
    <submittedName>
        <fullName evidence="1">Long tail fiber protein</fullName>
    </submittedName>
</protein>
<keyword evidence="2" id="KW-1185">Reference proteome</keyword>
<name>A0A0K0QSE1_9CAUD</name>